<dbReference type="Proteomes" id="UP000037446">
    <property type="component" value="Unassembled WGS sequence"/>
</dbReference>
<evidence type="ECO:0000313" key="3">
    <source>
        <dbReference type="Proteomes" id="UP000037446"/>
    </source>
</evidence>
<feature type="region of interest" description="Disordered" evidence="1">
    <location>
        <begin position="17"/>
        <end position="42"/>
    </location>
</feature>
<dbReference type="EMBL" id="JYNE01000005">
    <property type="protein sequence ID" value="KNH03567.1"/>
    <property type="molecule type" value="Genomic_DNA"/>
</dbReference>
<accession>A0A0L1KI98</accession>
<evidence type="ECO:0000313" key="2">
    <source>
        <dbReference type="EMBL" id="KNH03567.1"/>
    </source>
</evidence>
<dbReference type="AlphaFoldDB" id="A0A0L1KI98"/>
<evidence type="ECO:0000256" key="1">
    <source>
        <dbReference type="SAM" id="MobiDB-lite"/>
    </source>
</evidence>
<gene>
    <name evidence="2" type="ORF">J121_542</name>
</gene>
<dbReference type="PATRIC" id="fig|1306953.7.peg.550"/>
<organism evidence="2 3">
    <name type="scientific">Qipengyuania citrea LAMA 915</name>
    <dbReference type="NCBI Taxonomy" id="1306953"/>
    <lineage>
        <taxon>Bacteria</taxon>
        <taxon>Pseudomonadati</taxon>
        <taxon>Pseudomonadota</taxon>
        <taxon>Alphaproteobacteria</taxon>
        <taxon>Sphingomonadales</taxon>
        <taxon>Erythrobacteraceae</taxon>
        <taxon>Qipengyuania</taxon>
    </lineage>
</organism>
<reference evidence="2" key="1">
    <citation type="submission" date="2015-02" db="EMBL/GenBank/DDBJ databases">
        <authorList>
            <person name="Chooi Y.-H."/>
        </authorList>
    </citation>
    <scope>NUCLEOTIDE SEQUENCE [LARGE SCALE GENOMIC DNA]</scope>
    <source>
        <strain evidence="2">LAMA 915</strain>
    </source>
</reference>
<sequence>MGVEQFVEIHGTVPFGELPLSAERGGRGGKSPGAPCDAPGSPTRSIGLRGSLLGLVADCLRFAAQVHGFGLLAVDLAGFVAEALALFGGGSVLVQVGLDDDVLP</sequence>
<comment type="caution">
    <text evidence="2">The sequence shown here is derived from an EMBL/GenBank/DDBJ whole genome shotgun (WGS) entry which is preliminary data.</text>
</comment>
<name>A0A0L1KI98_9SPHN</name>
<proteinExistence type="predicted"/>
<protein>
    <submittedName>
        <fullName evidence="2">Uncharacterized protein</fullName>
    </submittedName>
</protein>